<dbReference type="AlphaFoldDB" id="A0A8C3W4R8"/>
<reference evidence="1" key="2">
    <citation type="submission" date="2025-09" db="UniProtKB">
        <authorList>
            <consortium name="Ensembl"/>
        </authorList>
    </citation>
    <scope>IDENTIFICATION</scope>
</reference>
<name>A0A8C3W4R8_9CETA</name>
<dbReference type="Proteomes" id="UP000694540">
    <property type="component" value="Unplaced"/>
</dbReference>
<dbReference type="Ensembl" id="ENSCWAT00000009492.1">
    <property type="protein sequence ID" value="ENSCWAP00000008736.1"/>
    <property type="gene ID" value="ENSCWAG00000006766.1"/>
</dbReference>
<dbReference type="GeneTree" id="ENSGT00390000008413"/>
<accession>A0A8C3W4R8</accession>
<sequence>MQALLLQYRIGPIFQAHHSCSSSLQDLHLACIPLPCRDNDHLGMHRTATQIQKTKKNSLRLSKTASFKNCLKY</sequence>
<protein>
    <submittedName>
        <fullName evidence="1">Uncharacterized protein</fullName>
    </submittedName>
</protein>
<reference evidence="1" key="1">
    <citation type="submission" date="2025-08" db="UniProtKB">
        <authorList>
            <consortium name="Ensembl"/>
        </authorList>
    </citation>
    <scope>IDENTIFICATION</scope>
</reference>
<evidence type="ECO:0000313" key="1">
    <source>
        <dbReference type="Ensembl" id="ENSCWAP00000008736.1"/>
    </source>
</evidence>
<proteinExistence type="predicted"/>
<evidence type="ECO:0000313" key="2">
    <source>
        <dbReference type="Proteomes" id="UP000694540"/>
    </source>
</evidence>
<organism evidence="1 2">
    <name type="scientific">Catagonus wagneri</name>
    <name type="common">Chacoan peccary</name>
    <dbReference type="NCBI Taxonomy" id="51154"/>
    <lineage>
        <taxon>Eukaryota</taxon>
        <taxon>Metazoa</taxon>
        <taxon>Chordata</taxon>
        <taxon>Craniata</taxon>
        <taxon>Vertebrata</taxon>
        <taxon>Euteleostomi</taxon>
        <taxon>Mammalia</taxon>
        <taxon>Eutheria</taxon>
        <taxon>Laurasiatheria</taxon>
        <taxon>Artiodactyla</taxon>
        <taxon>Suina</taxon>
        <taxon>Tayassuidae</taxon>
        <taxon>Catagonus</taxon>
    </lineage>
</organism>
<keyword evidence="2" id="KW-1185">Reference proteome</keyword>